<dbReference type="CDD" id="cd05533">
    <property type="entry name" value="POLBc_delta"/>
    <property type="match status" value="1"/>
</dbReference>
<dbReference type="GO" id="GO:0051539">
    <property type="term" value="F:4 iron, 4 sulfur cluster binding"/>
    <property type="evidence" value="ECO:0007669"/>
    <property type="project" value="UniProtKB-KW"/>
</dbReference>
<comment type="subcellular location">
    <subcellularLocation>
        <location evidence="2 20">Nucleus</location>
    </subcellularLocation>
</comment>
<reference evidence="24" key="1">
    <citation type="submission" date="2021-01" db="EMBL/GenBank/DDBJ databases">
        <authorList>
            <person name="Corre E."/>
            <person name="Pelletier E."/>
            <person name="Niang G."/>
            <person name="Scheremetjew M."/>
            <person name="Finn R."/>
            <person name="Kale V."/>
            <person name="Holt S."/>
            <person name="Cochrane G."/>
            <person name="Meng A."/>
            <person name="Brown T."/>
            <person name="Cohen L."/>
        </authorList>
    </citation>
    <scope>NUCLEOTIDE SEQUENCE</scope>
    <source>
        <strain evidence="24">SAG 36.94</strain>
    </source>
</reference>
<dbReference type="Gene3D" id="1.10.132.60">
    <property type="entry name" value="DNA polymerase family B, C-terminal domain"/>
    <property type="match status" value="1"/>
</dbReference>
<keyword evidence="13" id="KW-0269">Exonuclease</keyword>
<evidence type="ECO:0000259" key="23">
    <source>
        <dbReference type="Pfam" id="PF14260"/>
    </source>
</evidence>
<dbReference type="PROSITE" id="PS00116">
    <property type="entry name" value="DNA_POLYMERASE_B"/>
    <property type="match status" value="1"/>
</dbReference>
<keyword evidence="4 20" id="KW-0004">4Fe-4S</keyword>
<evidence type="ECO:0000256" key="2">
    <source>
        <dbReference type="ARBA" id="ARBA00004123"/>
    </source>
</evidence>
<keyword evidence="17 20" id="KW-0238">DNA-binding</keyword>
<keyword evidence="11" id="KW-0378">Hydrolase</keyword>
<dbReference type="Gene3D" id="3.90.1600.10">
    <property type="entry name" value="Palm domain of DNA polymerase"/>
    <property type="match status" value="1"/>
</dbReference>
<dbReference type="SMART" id="SM00486">
    <property type="entry name" value="POLBc"/>
    <property type="match status" value="1"/>
</dbReference>
<keyword evidence="7 20" id="KW-0235">DNA replication</keyword>
<dbReference type="EC" id="2.7.7.7" evidence="20"/>
<keyword evidence="16 20" id="KW-0411">Iron-sulfur</keyword>
<evidence type="ECO:0000256" key="7">
    <source>
        <dbReference type="ARBA" id="ARBA00022705"/>
    </source>
</evidence>
<evidence type="ECO:0000256" key="11">
    <source>
        <dbReference type="ARBA" id="ARBA00022801"/>
    </source>
</evidence>
<keyword evidence="8" id="KW-0540">Nuclease</keyword>
<dbReference type="Gene3D" id="3.30.420.10">
    <property type="entry name" value="Ribonuclease H-like superfamily/Ribonuclease H"/>
    <property type="match status" value="1"/>
</dbReference>
<dbReference type="GO" id="GO:0043625">
    <property type="term" value="C:delta DNA polymerase complex"/>
    <property type="evidence" value="ECO:0007669"/>
    <property type="project" value="TreeGrafter"/>
</dbReference>
<evidence type="ECO:0000256" key="17">
    <source>
        <dbReference type="ARBA" id="ARBA00023125"/>
    </source>
</evidence>
<comment type="cofactor">
    <cofactor evidence="1 20">
        <name>[4Fe-4S] cluster</name>
        <dbReference type="ChEBI" id="CHEBI:49883"/>
    </cofactor>
</comment>
<gene>
    <name evidence="24" type="ORF">CCAE0312_LOCUS6296</name>
</gene>
<evidence type="ECO:0000256" key="5">
    <source>
        <dbReference type="ARBA" id="ARBA00022679"/>
    </source>
</evidence>
<dbReference type="SUPFAM" id="SSF53098">
    <property type="entry name" value="Ribonuclease H-like"/>
    <property type="match status" value="1"/>
</dbReference>
<organism evidence="24">
    <name type="scientific">Compsopogon caeruleus</name>
    <dbReference type="NCBI Taxonomy" id="31354"/>
    <lineage>
        <taxon>Eukaryota</taxon>
        <taxon>Rhodophyta</taxon>
        <taxon>Compsopogonophyceae</taxon>
        <taxon>Compsopogonales</taxon>
        <taxon>Compsopogonaceae</taxon>
        <taxon>Compsopogon</taxon>
    </lineage>
</organism>
<keyword evidence="14 20" id="KW-0239">DNA-directed DNA polymerase</keyword>
<comment type="catalytic activity">
    <reaction evidence="19 20">
        <text>DNA(n) + a 2'-deoxyribonucleoside 5'-triphosphate = DNA(n+1) + diphosphate</text>
        <dbReference type="Rhea" id="RHEA:22508"/>
        <dbReference type="Rhea" id="RHEA-COMP:17339"/>
        <dbReference type="Rhea" id="RHEA-COMP:17340"/>
        <dbReference type="ChEBI" id="CHEBI:33019"/>
        <dbReference type="ChEBI" id="CHEBI:61560"/>
        <dbReference type="ChEBI" id="CHEBI:173112"/>
        <dbReference type="EC" id="2.7.7.7"/>
    </reaction>
</comment>
<keyword evidence="5 20" id="KW-0808">Transferase</keyword>
<feature type="domain" description="DNA-directed DNA polymerase family B exonuclease" evidence="22">
    <location>
        <begin position="183"/>
        <end position="421"/>
    </location>
</feature>
<evidence type="ECO:0000256" key="8">
    <source>
        <dbReference type="ARBA" id="ARBA00022722"/>
    </source>
</evidence>
<evidence type="ECO:0000256" key="18">
    <source>
        <dbReference type="ARBA" id="ARBA00023242"/>
    </source>
</evidence>
<dbReference type="GO" id="GO:0006297">
    <property type="term" value="P:nucleotide-excision repair, DNA gap filling"/>
    <property type="evidence" value="ECO:0007669"/>
    <property type="project" value="TreeGrafter"/>
</dbReference>
<dbReference type="InterPro" id="IPR023211">
    <property type="entry name" value="DNA_pol_palm_dom_sf"/>
</dbReference>
<dbReference type="Gene3D" id="1.10.287.690">
    <property type="entry name" value="Helix hairpin bin"/>
    <property type="match status" value="1"/>
</dbReference>
<evidence type="ECO:0000313" key="24">
    <source>
        <dbReference type="EMBL" id="CAD9234208.1"/>
    </source>
</evidence>
<evidence type="ECO:0000256" key="13">
    <source>
        <dbReference type="ARBA" id="ARBA00022839"/>
    </source>
</evidence>
<evidence type="ECO:0000256" key="16">
    <source>
        <dbReference type="ARBA" id="ARBA00023014"/>
    </source>
</evidence>
<keyword evidence="9 20" id="KW-0479">Metal-binding</keyword>
<dbReference type="InterPro" id="IPR042087">
    <property type="entry name" value="DNA_pol_B_thumb"/>
</dbReference>
<comment type="similarity">
    <text evidence="3 20">Belongs to the DNA polymerase type-B family.</text>
</comment>
<dbReference type="GO" id="GO:0000166">
    <property type="term" value="F:nucleotide binding"/>
    <property type="evidence" value="ECO:0007669"/>
    <property type="project" value="InterPro"/>
</dbReference>
<evidence type="ECO:0000259" key="22">
    <source>
        <dbReference type="Pfam" id="PF03104"/>
    </source>
</evidence>
<dbReference type="PANTHER" id="PTHR10322">
    <property type="entry name" value="DNA POLYMERASE CATALYTIC SUBUNIT"/>
    <property type="match status" value="1"/>
</dbReference>
<dbReference type="InterPro" id="IPR050240">
    <property type="entry name" value="DNA_pol_type-B"/>
</dbReference>
<dbReference type="GO" id="GO:0003677">
    <property type="term" value="F:DNA binding"/>
    <property type="evidence" value="ECO:0007669"/>
    <property type="project" value="UniProtKB-KW"/>
</dbReference>
<dbReference type="SUPFAM" id="SSF56672">
    <property type="entry name" value="DNA/RNA polymerases"/>
    <property type="match status" value="1"/>
</dbReference>
<evidence type="ECO:0000256" key="10">
    <source>
        <dbReference type="ARBA" id="ARBA00022771"/>
    </source>
</evidence>
<dbReference type="Pfam" id="PF00136">
    <property type="entry name" value="DNA_pol_B"/>
    <property type="match status" value="1"/>
</dbReference>
<keyword evidence="15 20" id="KW-0408">Iron</keyword>
<name>A0A7S1TGT0_9RHOD</name>
<dbReference type="Pfam" id="PF03104">
    <property type="entry name" value="DNA_pol_B_exo1"/>
    <property type="match status" value="1"/>
</dbReference>
<protein>
    <recommendedName>
        <fullName evidence="20">DNA polymerase</fullName>
        <ecNumber evidence="20">2.7.7.7</ecNumber>
    </recommendedName>
</protein>
<dbReference type="FunFam" id="1.10.287.690:FF:000001">
    <property type="entry name" value="DNA polymerase"/>
    <property type="match status" value="1"/>
</dbReference>
<evidence type="ECO:0000256" key="20">
    <source>
        <dbReference type="RuleBase" id="RU000442"/>
    </source>
</evidence>
<dbReference type="GO" id="GO:0008270">
    <property type="term" value="F:zinc ion binding"/>
    <property type="evidence" value="ECO:0007669"/>
    <property type="project" value="UniProtKB-KW"/>
</dbReference>
<evidence type="ECO:0000256" key="19">
    <source>
        <dbReference type="ARBA" id="ARBA00049244"/>
    </source>
</evidence>
<feature type="domain" description="C4-type zinc-finger of DNA polymerase delta" evidence="23">
    <location>
        <begin position="948"/>
        <end position="1017"/>
    </location>
</feature>
<dbReference type="InterPro" id="IPR043502">
    <property type="entry name" value="DNA/RNA_pol_sf"/>
</dbReference>
<evidence type="ECO:0000256" key="3">
    <source>
        <dbReference type="ARBA" id="ARBA00005755"/>
    </source>
</evidence>
<feature type="domain" description="DNA-directed DNA polymerase family B multifunctional" evidence="21">
    <location>
        <begin position="486"/>
        <end position="912"/>
    </location>
</feature>
<dbReference type="GO" id="GO:0006287">
    <property type="term" value="P:base-excision repair, gap-filling"/>
    <property type="evidence" value="ECO:0007669"/>
    <property type="project" value="TreeGrafter"/>
</dbReference>
<dbReference type="InterPro" id="IPR006134">
    <property type="entry name" value="DNA-dir_DNA_pol_B_multi_dom"/>
</dbReference>
<evidence type="ECO:0000256" key="9">
    <source>
        <dbReference type="ARBA" id="ARBA00022723"/>
    </source>
</evidence>
<dbReference type="GO" id="GO:0045004">
    <property type="term" value="P:DNA replication proofreading"/>
    <property type="evidence" value="ECO:0007669"/>
    <property type="project" value="TreeGrafter"/>
</dbReference>
<dbReference type="PANTHER" id="PTHR10322:SF23">
    <property type="entry name" value="DNA POLYMERASE DELTA CATALYTIC SUBUNIT"/>
    <property type="match status" value="1"/>
</dbReference>
<dbReference type="PRINTS" id="PR00106">
    <property type="entry name" value="DNAPOLB"/>
</dbReference>
<proteinExistence type="inferred from homology"/>
<keyword evidence="10 20" id="KW-0863">Zinc-finger</keyword>
<dbReference type="NCBIfam" id="TIGR00592">
    <property type="entry name" value="pol2"/>
    <property type="match status" value="1"/>
</dbReference>
<evidence type="ECO:0000256" key="6">
    <source>
        <dbReference type="ARBA" id="ARBA00022695"/>
    </source>
</evidence>
<evidence type="ECO:0000256" key="4">
    <source>
        <dbReference type="ARBA" id="ARBA00022485"/>
    </source>
</evidence>
<dbReference type="InterPro" id="IPR017964">
    <property type="entry name" value="DNA-dir_DNA_pol_B_CS"/>
</dbReference>
<evidence type="ECO:0000256" key="1">
    <source>
        <dbReference type="ARBA" id="ARBA00001966"/>
    </source>
</evidence>
<dbReference type="InterPro" id="IPR036397">
    <property type="entry name" value="RNaseH_sf"/>
</dbReference>
<dbReference type="InterPro" id="IPR025687">
    <property type="entry name" value="Znf-C4pol"/>
</dbReference>
<dbReference type="GO" id="GO:0008296">
    <property type="term" value="F:3'-5'-DNA exonuclease activity"/>
    <property type="evidence" value="ECO:0007669"/>
    <property type="project" value="TreeGrafter"/>
</dbReference>
<evidence type="ECO:0000256" key="15">
    <source>
        <dbReference type="ARBA" id="ARBA00023004"/>
    </source>
</evidence>
<dbReference type="FunFam" id="3.30.420.10:FF:000004">
    <property type="entry name" value="DNA polymerase"/>
    <property type="match status" value="1"/>
</dbReference>
<evidence type="ECO:0000256" key="14">
    <source>
        <dbReference type="ARBA" id="ARBA00022932"/>
    </source>
</evidence>
<dbReference type="CDD" id="cd05777">
    <property type="entry name" value="DNA_polB_delta_exo"/>
    <property type="match status" value="1"/>
</dbReference>
<keyword evidence="6 20" id="KW-0548">Nucleotidyltransferase</keyword>
<dbReference type="AlphaFoldDB" id="A0A7S1TGT0"/>
<accession>A0A7S1TGT0</accession>
<evidence type="ECO:0000259" key="21">
    <source>
        <dbReference type="Pfam" id="PF00136"/>
    </source>
</evidence>
<keyword evidence="12 20" id="KW-0862">Zinc</keyword>
<sequence>MGALGDVGLKRARMEVQKPMGVSWLSLKRRSGAQAALDPTRDNLRFMKVDADSTTLPDSAAAVVRLFGVMEDGTSILVRARGFHPYLFIQQPHWMSKVPNQVELERFRAELERKVQHLPRATGGGPVIVQIEHVLRRSIMYFIPGDPMIAFFKITVALPRHVRDVAGIIERGVDLDSGPLGRKTWEVTVDFVLRFLIDREIVGCGWVEIPANTYTLVAAAKTSAMQIEVDVQFHNIVAHKPEGEWLKIAPLRRLSFDIECAGRKGVFPEPEHDSVIQIANYVTLYGSTSEDPLLTKCVFTLNTCAPIADANVYSFDTERELLTEWASFLRAVDPEILTGYNIVNFDLPYLLDRARILGVSSFPYLGRIPSSITTMRNTQMSSSAFGTHESKEFTMEGRVVMDMLQVITRDYKLRSYSLNSVSAEFLGEQKEDVHHSIISDLQAGNEQTRRRLAVYCLKDAVLPQRLMDKLMSLTNYMEMSRVSGIPLGWLFARGHMIKVVSLLHRRAQDEMFLIPDLPRSNATGDGPQFEGATVIEPNRGFYTDPIATLDFASLYPSIIMAHNLCYSTLILPDDVQRLRVEDYTTTPAGHHFVRKEVKKGILSNILEGLLAARKKAKADLKAEKDPFRRGILDGRQLALKISANAVYGFTGATVGKLCCMEISASTTAYGREMIEKTKASVESLFSGSEVIYGDTDSVMIKFGSGKSLEECMGLGAEAAEKISNLFPKPVRLEFEKCYWPYLLISKKRYAGLYWTKTETYDKMDTKGIESVRRDNCKLVASVISKVLEMLLMDRDLDLAIRFVKQTISDLLQNKIDLSLLVVSKALTKAGDKYDAKQAHVVLAEKMRARNPGTAPSLGDRVPYVITKGAKNSAAYERAEDPLFCLEHSIPIDNAYYLENMLRKPLERIFEPIMTNVATLFSGDHTRTINVGTPRNGGIMKFAKVSITCLGCRSPIKAGALCQFCSPKEAEFYLKHLAATTSLEKQYSSLWTECQRCMGDICQDVLCSNSDCPIFYRRKRVQKELDETTKKLDRFHIDW</sequence>
<dbReference type="InterPro" id="IPR006133">
    <property type="entry name" value="DNA-dir_DNA_pol_B_exonuc"/>
</dbReference>
<dbReference type="EMBL" id="HBGH01011343">
    <property type="protein sequence ID" value="CAD9234208.1"/>
    <property type="molecule type" value="Transcribed_RNA"/>
</dbReference>
<dbReference type="GO" id="GO:0003887">
    <property type="term" value="F:DNA-directed DNA polymerase activity"/>
    <property type="evidence" value="ECO:0007669"/>
    <property type="project" value="UniProtKB-KW"/>
</dbReference>
<dbReference type="Gene3D" id="2.40.50.730">
    <property type="match status" value="2"/>
</dbReference>
<dbReference type="InterPro" id="IPR006172">
    <property type="entry name" value="DNA-dir_DNA_pol_B"/>
</dbReference>
<dbReference type="Pfam" id="PF14260">
    <property type="entry name" value="zf-C4pol"/>
    <property type="match status" value="1"/>
</dbReference>
<dbReference type="InterPro" id="IPR012337">
    <property type="entry name" value="RNaseH-like_sf"/>
</dbReference>
<keyword evidence="18 20" id="KW-0539">Nucleus</keyword>
<evidence type="ECO:0000256" key="12">
    <source>
        <dbReference type="ARBA" id="ARBA00022833"/>
    </source>
</evidence>